<dbReference type="GO" id="GO:0005975">
    <property type="term" value="P:carbohydrate metabolic process"/>
    <property type="evidence" value="ECO:0007669"/>
    <property type="project" value="InterPro"/>
</dbReference>
<dbReference type="InterPro" id="IPR002509">
    <property type="entry name" value="NODB_dom"/>
</dbReference>
<dbReference type="GO" id="GO:0016810">
    <property type="term" value="F:hydrolase activity, acting on carbon-nitrogen (but not peptide) bonds"/>
    <property type="evidence" value="ECO:0007669"/>
    <property type="project" value="InterPro"/>
</dbReference>
<evidence type="ECO:0000259" key="2">
    <source>
        <dbReference type="Pfam" id="PF11959"/>
    </source>
</evidence>
<dbReference type="InterPro" id="IPR011330">
    <property type="entry name" value="Glyco_hydro/deAcase_b/a-brl"/>
</dbReference>
<dbReference type="OrthoDB" id="9806342at2"/>
<proteinExistence type="predicted"/>
<evidence type="ECO:0000259" key="1">
    <source>
        <dbReference type="Pfam" id="PF01522"/>
    </source>
</evidence>
<keyword evidence="4" id="KW-1185">Reference proteome</keyword>
<accession>A0A4V2WM98</accession>
<organism evidence="3 4">
    <name type="scientific">Flaviaesturariibacter aridisoli</name>
    <dbReference type="NCBI Taxonomy" id="2545761"/>
    <lineage>
        <taxon>Bacteria</taxon>
        <taxon>Pseudomonadati</taxon>
        <taxon>Bacteroidota</taxon>
        <taxon>Chitinophagia</taxon>
        <taxon>Chitinophagales</taxon>
        <taxon>Chitinophagaceae</taxon>
        <taxon>Flaviaestuariibacter</taxon>
    </lineage>
</organism>
<dbReference type="InterPro" id="IPR045235">
    <property type="entry name" value="PuuE_HpPgdA-like"/>
</dbReference>
<gene>
    <name evidence="3" type="ORF">E0486_16210</name>
</gene>
<dbReference type="CDD" id="cd10941">
    <property type="entry name" value="CE4_PuuE_HpPgdA_like_2"/>
    <property type="match status" value="1"/>
</dbReference>
<protein>
    <submittedName>
        <fullName evidence="3">DUF3473 domain-containing protein</fullName>
    </submittedName>
</protein>
<dbReference type="Pfam" id="PF11959">
    <property type="entry name" value="DUF3473"/>
    <property type="match status" value="1"/>
</dbReference>
<dbReference type="SUPFAM" id="SSF88713">
    <property type="entry name" value="Glycoside hydrolase/deacetylase"/>
    <property type="match status" value="1"/>
</dbReference>
<dbReference type="Pfam" id="PF01522">
    <property type="entry name" value="Polysacc_deac_1"/>
    <property type="match status" value="1"/>
</dbReference>
<feature type="domain" description="DUF3473" evidence="2">
    <location>
        <begin position="133"/>
        <end position="242"/>
    </location>
</feature>
<dbReference type="InterPro" id="IPR022560">
    <property type="entry name" value="DUF3473"/>
</dbReference>
<dbReference type="AlphaFoldDB" id="A0A4V2WM98"/>
<evidence type="ECO:0000313" key="4">
    <source>
        <dbReference type="Proteomes" id="UP000295164"/>
    </source>
</evidence>
<dbReference type="RefSeq" id="WP_131853685.1">
    <property type="nucleotide sequence ID" value="NZ_SKFH01000039.1"/>
</dbReference>
<reference evidence="3 4" key="1">
    <citation type="submission" date="2019-03" db="EMBL/GenBank/DDBJ databases">
        <authorList>
            <person name="Kim M.K.M."/>
        </authorList>
    </citation>
    <scope>NUCLEOTIDE SEQUENCE [LARGE SCALE GENOMIC DNA]</scope>
    <source>
        <strain evidence="3 4">17J68-15</strain>
    </source>
</reference>
<dbReference type="EMBL" id="SKFH01000039">
    <property type="protein sequence ID" value="TCZ67081.1"/>
    <property type="molecule type" value="Genomic_DNA"/>
</dbReference>
<name>A0A4V2WM98_9BACT</name>
<sequence length="262" mass="30338">MKRPALLLTFDVEEFDMPLEYGQSVPEDEQLQVGREGLRAVQSLLEAYPQVRGTFFTTANYAQHDEEGVRALAQKHEIASHTFYHTHFDVPDLLSSREALEAISGQAVRGLRMPRMRPVEMSDVLAAGYTYDSSVNPCWLPGRYDNRHLPRNPYTESGMLRFPASVTPRLRIPLFWLSFKNFPYPLFRSWVKATLKKDGYACLYFHPWEFIRLDSYKIPGYTKARAGQPLQDRLRRLIEDFSTECDFLPMAEYISSGVRREA</sequence>
<evidence type="ECO:0000313" key="3">
    <source>
        <dbReference type="EMBL" id="TCZ67081.1"/>
    </source>
</evidence>
<dbReference type="Gene3D" id="3.20.20.370">
    <property type="entry name" value="Glycoside hydrolase/deacetylase"/>
    <property type="match status" value="1"/>
</dbReference>
<feature type="domain" description="NodB homology" evidence="1">
    <location>
        <begin position="35"/>
        <end position="115"/>
    </location>
</feature>
<dbReference type="Proteomes" id="UP000295164">
    <property type="component" value="Unassembled WGS sequence"/>
</dbReference>
<comment type="caution">
    <text evidence="3">The sequence shown here is derived from an EMBL/GenBank/DDBJ whole genome shotgun (WGS) entry which is preliminary data.</text>
</comment>